<keyword evidence="3" id="KW-1185">Reference proteome</keyword>
<dbReference type="Proteomes" id="UP000294614">
    <property type="component" value="Unassembled WGS sequence"/>
</dbReference>
<dbReference type="InterPro" id="IPR000014">
    <property type="entry name" value="PAS"/>
</dbReference>
<gene>
    <name evidence="2" type="ORF">C8D98_1819</name>
</gene>
<comment type="caution">
    <text evidence="2">The sequence shown here is derived from an EMBL/GenBank/DDBJ whole genome shotgun (WGS) entry which is preliminary data.</text>
</comment>
<dbReference type="Pfam" id="PF13426">
    <property type="entry name" value="PAS_9"/>
    <property type="match status" value="1"/>
</dbReference>
<dbReference type="NCBIfam" id="TIGR00229">
    <property type="entry name" value="sensory_box"/>
    <property type="match status" value="1"/>
</dbReference>
<evidence type="ECO:0000313" key="2">
    <source>
        <dbReference type="EMBL" id="TCK60938.1"/>
    </source>
</evidence>
<dbReference type="SMART" id="SM00091">
    <property type="entry name" value="PAS"/>
    <property type="match status" value="1"/>
</dbReference>
<dbReference type="AlphaFoldDB" id="A0A4R1K976"/>
<dbReference type="CDD" id="cd00130">
    <property type="entry name" value="PAS"/>
    <property type="match status" value="1"/>
</dbReference>
<dbReference type="EMBL" id="SMGG01000004">
    <property type="protein sequence ID" value="TCK60938.1"/>
    <property type="molecule type" value="Genomic_DNA"/>
</dbReference>
<evidence type="ECO:0000259" key="1">
    <source>
        <dbReference type="PROSITE" id="PS50112"/>
    </source>
</evidence>
<proteinExistence type="predicted"/>
<reference evidence="2 3" key="1">
    <citation type="submission" date="2019-03" db="EMBL/GenBank/DDBJ databases">
        <title>Genomic Encyclopedia of Type Strains, Phase IV (KMG-IV): sequencing the most valuable type-strain genomes for metagenomic binning, comparative biology and taxonomic classification.</title>
        <authorList>
            <person name="Goeker M."/>
        </authorList>
    </citation>
    <scope>NUCLEOTIDE SEQUENCE [LARGE SCALE GENOMIC DNA]</scope>
    <source>
        <strain evidence="2 3">DSM 24984</strain>
    </source>
</reference>
<dbReference type="SUPFAM" id="SSF55785">
    <property type="entry name" value="PYP-like sensor domain (PAS domain)"/>
    <property type="match status" value="1"/>
</dbReference>
<accession>A0A4R1K976</accession>
<name>A0A4R1K976_9BACT</name>
<organism evidence="2 3">
    <name type="scientific">Seleniivibrio woodruffii</name>
    <dbReference type="NCBI Taxonomy" id="1078050"/>
    <lineage>
        <taxon>Bacteria</taxon>
        <taxon>Pseudomonadati</taxon>
        <taxon>Deferribacterota</taxon>
        <taxon>Deferribacteres</taxon>
        <taxon>Deferribacterales</taxon>
        <taxon>Geovibrionaceae</taxon>
        <taxon>Seleniivibrio</taxon>
    </lineage>
</organism>
<sequence length="121" mass="14063">MTDFLRQMAEKADDGILYADKEGIIRYWNYGCERIFGFTRDEAEGANLDLIIPEKHRDRHWKGWFKVLETGETSYRGKMLKVPAIKKSGEKLIIEFSMQIIEENGENVGFTSVIRDVTLRS</sequence>
<dbReference type="RefSeq" id="WP_132873795.1">
    <property type="nucleotide sequence ID" value="NZ_SMGG01000004.1"/>
</dbReference>
<feature type="domain" description="PAS" evidence="1">
    <location>
        <begin position="1"/>
        <end position="54"/>
    </location>
</feature>
<evidence type="ECO:0000313" key="3">
    <source>
        <dbReference type="Proteomes" id="UP000294614"/>
    </source>
</evidence>
<dbReference type="InterPro" id="IPR035965">
    <property type="entry name" value="PAS-like_dom_sf"/>
</dbReference>
<dbReference type="Gene3D" id="3.30.450.20">
    <property type="entry name" value="PAS domain"/>
    <property type="match status" value="1"/>
</dbReference>
<protein>
    <submittedName>
        <fullName evidence="2">PAS domain S-box-containing protein</fullName>
    </submittedName>
</protein>
<dbReference type="PROSITE" id="PS50112">
    <property type="entry name" value="PAS"/>
    <property type="match status" value="1"/>
</dbReference>
<dbReference type="OrthoDB" id="3687827at2"/>